<organism evidence="2 3">
    <name type="scientific">Rhizopus stolonifer</name>
    <name type="common">Rhizopus nigricans</name>
    <dbReference type="NCBI Taxonomy" id="4846"/>
    <lineage>
        <taxon>Eukaryota</taxon>
        <taxon>Fungi</taxon>
        <taxon>Fungi incertae sedis</taxon>
        <taxon>Mucoromycota</taxon>
        <taxon>Mucoromycotina</taxon>
        <taxon>Mucoromycetes</taxon>
        <taxon>Mucorales</taxon>
        <taxon>Mucorineae</taxon>
        <taxon>Rhizopodaceae</taxon>
        <taxon>Rhizopus</taxon>
    </lineage>
</organism>
<feature type="compositionally biased region" description="Polar residues" evidence="1">
    <location>
        <begin position="189"/>
        <end position="202"/>
    </location>
</feature>
<evidence type="ECO:0000256" key="1">
    <source>
        <dbReference type="SAM" id="MobiDB-lite"/>
    </source>
</evidence>
<evidence type="ECO:0000313" key="2">
    <source>
        <dbReference type="EMBL" id="RCI04490.1"/>
    </source>
</evidence>
<dbReference type="Proteomes" id="UP000253551">
    <property type="component" value="Unassembled WGS sequence"/>
</dbReference>
<dbReference type="OrthoDB" id="5430106at2759"/>
<feature type="compositionally biased region" description="Basic residues" evidence="1">
    <location>
        <begin position="23"/>
        <end position="41"/>
    </location>
</feature>
<dbReference type="GO" id="GO:0031929">
    <property type="term" value="P:TOR signaling"/>
    <property type="evidence" value="ECO:0007669"/>
    <property type="project" value="InterPro"/>
</dbReference>
<protein>
    <submittedName>
        <fullName evidence="2">Uncharacterized protein</fullName>
    </submittedName>
</protein>
<feature type="compositionally biased region" description="Low complexity" evidence="1">
    <location>
        <begin position="203"/>
        <end position="216"/>
    </location>
</feature>
<dbReference type="AlphaFoldDB" id="A0A367KQT1"/>
<dbReference type="InterPro" id="IPR018857">
    <property type="entry name" value="TORC1_cplx_su_TCO89"/>
</dbReference>
<accession>A0A367KQT1</accession>
<proteinExistence type="predicted"/>
<feature type="region of interest" description="Disordered" evidence="1">
    <location>
        <begin position="1"/>
        <end position="111"/>
    </location>
</feature>
<evidence type="ECO:0000313" key="3">
    <source>
        <dbReference type="Proteomes" id="UP000253551"/>
    </source>
</evidence>
<keyword evidence="3" id="KW-1185">Reference proteome</keyword>
<name>A0A367KQT1_RHIST</name>
<gene>
    <name evidence="2" type="ORF">CU098_006126</name>
</gene>
<sequence length="322" mass="37230">MKENRFVMGEEEEPPAAQEKQTRKQYTRHHVKRRSSGRVHVTKLAPMARANAHTDTEADTDDGDHRPAMRRSQSQKSLHRLSSDRKGLGFTRRKSNASVKPPEKPTSNNPALLSDRAVAAPVEQTFNAVAQNLVVPKISYSTIPEPTEGIQVKKKQLLKSQFLPSSYDESHHSPPKRSNSHENITPLLQMTRSSNNKSTSISRTQQKLMLQRQQAQTDDETSPIHPKNMQRLNKEWELMGKEYRCIKRYQDPVRLSLSRCLDHCDVKQQTYIPHLEQRQIVHRHHHLKAIALSRAQQEQLHREEHDSYGLISSFFDRVFHKV</sequence>
<comment type="caution">
    <text evidence="2">The sequence shown here is derived from an EMBL/GenBank/DDBJ whole genome shotgun (WGS) entry which is preliminary data.</text>
</comment>
<dbReference type="GO" id="GO:0031931">
    <property type="term" value="C:TORC1 complex"/>
    <property type="evidence" value="ECO:0007669"/>
    <property type="project" value="InterPro"/>
</dbReference>
<dbReference type="STRING" id="4846.A0A367KQT1"/>
<dbReference type="Pfam" id="PF10452">
    <property type="entry name" value="TCO89"/>
    <property type="match status" value="1"/>
</dbReference>
<feature type="region of interest" description="Disordered" evidence="1">
    <location>
        <begin position="189"/>
        <end position="226"/>
    </location>
</feature>
<reference evidence="2 3" key="1">
    <citation type="journal article" date="2018" name="G3 (Bethesda)">
        <title>Phylogenetic and Phylogenomic Definition of Rhizopus Species.</title>
        <authorList>
            <person name="Gryganskyi A.P."/>
            <person name="Golan J."/>
            <person name="Dolatabadi S."/>
            <person name="Mondo S."/>
            <person name="Robb S."/>
            <person name="Idnurm A."/>
            <person name="Muszewska A."/>
            <person name="Steczkiewicz K."/>
            <person name="Masonjones S."/>
            <person name="Liao H.L."/>
            <person name="Gajdeczka M.T."/>
            <person name="Anike F."/>
            <person name="Vuek A."/>
            <person name="Anishchenko I.M."/>
            <person name="Voigt K."/>
            <person name="de Hoog G.S."/>
            <person name="Smith M.E."/>
            <person name="Heitman J."/>
            <person name="Vilgalys R."/>
            <person name="Stajich J.E."/>
        </authorList>
    </citation>
    <scope>NUCLEOTIDE SEQUENCE [LARGE SCALE GENOMIC DNA]</scope>
    <source>
        <strain evidence="2 3">LSU 92-RS-03</strain>
    </source>
</reference>
<dbReference type="EMBL" id="PJQM01000666">
    <property type="protein sequence ID" value="RCI04490.1"/>
    <property type="molecule type" value="Genomic_DNA"/>
</dbReference>